<dbReference type="InterPro" id="IPR009511">
    <property type="entry name" value="MAD1/Cdc20-bound-Mad2-bd"/>
</dbReference>
<reference evidence="2 3" key="1">
    <citation type="journal article" date="2014" name="Agronomy (Basel)">
        <title>A Draft Genome Sequence for Ensete ventricosum, the Drought-Tolerant Tree Against Hunger.</title>
        <authorList>
            <person name="Harrison J."/>
            <person name="Moore K.A."/>
            <person name="Paszkiewicz K."/>
            <person name="Jones T."/>
            <person name="Grant M."/>
            <person name="Ambacheew D."/>
            <person name="Muzemil S."/>
            <person name="Studholme D.J."/>
        </authorList>
    </citation>
    <scope>NUCLEOTIDE SEQUENCE [LARGE SCALE GENOMIC DNA]</scope>
</reference>
<feature type="non-terminal residue" evidence="2">
    <location>
        <position position="1"/>
    </location>
</feature>
<protein>
    <submittedName>
        <fullName evidence="2">Uncharacterized protein</fullName>
    </submittedName>
</protein>
<dbReference type="InterPro" id="IPR053729">
    <property type="entry name" value="MAD2L1BP_domain_sf"/>
</dbReference>
<proteinExistence type="predicted"/>
<dbReference type="AlphaFoldDB" id="A0A426YT15"/>
<comment type="caution">
    <text evidence="2">The sequence shown here is derived from an EMBL/GenBank/DDBJ whole genome shotgun (WGS) entry which is preliminary data.</text>
</comment>
<dbReference type="Gene3D" id="3.30.900.20">
    <property type="match status" value="1"/>
</dbReference>
<accession>A0A426YT15</accession>
<dbReference type="Proteomes" id="UP000287651">
    <property type="component" value="Unassembled WGS sequence"/>
</dbReference>
<evidence type="ECO:0000313" key="3">
    <source>
        <dbReference type="Proteomes" id="UP000287651"/>
    </source>
</evidence>
<name>A0A426YT15_ENSVE</name>
<feature type="region of interest" description="Disordered" evidence="1">
    <location>
        <begin position="19"/>
        <end position="39"/>
    </location>
</feature>
<organism evidence="2 3">
    <name type="scientific">Ensete ventricosum</name>
    <name type="common">Abyssinian banana</name>
    <name type="synonym">Musa ensete</name>
    <dbReference type="NCBI Taxonomy" id="4639"/>
    <lineage>
        <taxon>Eukaryota</taxon>
        <taxon>Viridiplantae</taxon>
        <taxon>Streptophyta</taxon>
        <taxon>Embryophyta</taxon>
        <taxon>Tracheophyta</taxon>
        <taxon>Spermatophyta</taxon>
        <taxon>Magnoliopsida</taxon>
        <taxon>Liliopsida</taxon>
        <taxon>Zingiberales</taxon>
        <taxon>Musaceae</taxon>
        <taxon>Ensete</taxon>
    </lineage>
</organism>
<dbReference type="GO" id="GO:0007096">
    <property type="term" value="P:regulation of exit from mitosis"/>
    <property type="evidence" value="ECO:0007669"/>
    <property type="project" value="InterPro"/>
</dbReference>
<evidence type="ECO:0000256" key="1">
    <source>
        <dbReference type="SAM" id="MobiDB-lite"/>
    </source>
</evidence>
<sequence length="131" mass="14876">LLQHLENEFDALKEEHESLEEACQTPEESKASDRRKHNLRKREIKQGIRRLDKLMCSISSLLSALQLALEEMPDIQEVTLILGASIVRPQHVFQLVFSGGNFGFGNLNKCTERKFSDNIARKVGQLSLAIM</sequence>
<dbReference type="PANTHER" id="PTHR15681">
    <property type="entry name" value="MAD2L1-BINDING PROTEIN"/>
    <property type="match status" value="1"/>
</dbReference>
<gene>
    <name evidence="2" type="ORF">B296_00023039</name>
</gene>
<dbReference type="GO" id="GO:0005634">
    <property type="term" value="C:nucleus"/>
    <property type="evidence" value="ECO:0007669"/>
    <property type="project" value="InterPro"/>
</dbReference>
<dbReference type="PANTHER" id="PTHR15681:SF1">
    <property type="entry name" value="MAD2L1-BINDING PROTEIN"/>
    <property type="match status" value="1"/>
</dbReference>
<dbReference type="EMBL" id="AMZH03010366">
    <property type="protein sequence ID" value="RRT54883.1"/>
    <property type="molecule type" value="Genomic_DNA"/>
</dbReference>
<evidence type="ECO:0000313" key="2">
    <source>
        <dbReference type="EMBL" id="RRT54883.1"/>
    </source>
</evidence>